<dbReference type="Gene3D" id="6.10.340.10">
    <property type="match status" value="1"/>
</dbReference>
<dbReference type="SUPFAM" id="SSF158472">
    <property type="entry name" value="HAMP domain-like"/>
    <property type="match status" value="1"/>
</dbReference>
<evidence type="ECO:0000259" key="2">
    <source>
        <dbReference type="PROSITE" id="PS50885"/>
    </source>
</evidence>
<keyword evidence="1" id="KW-0812">Transmembrane</keyword>
<proteinExistence type="predicted"/>
<dbReference type="PROSITE" id="PS50885">
    <property type="entry name" value="HAMP"/>
    <property type="match status" value="1"/>
</dbReference>
<dbReference type="PANTHER" id="PTHR32089:SF112">
    <property type="entry name" value="LYSOZYME-LIKE PROTEIN-RELATED"/>
    <property type="match status" value="1"/>
</dbReference>
<dbReference type="RefSeq" id="WP_207678819.1">
    <property type="nucleotide sequence ID" value="NZ_CP061800.1"/>
</dbReference>
<evidence type="ECO:0000313" key="4">
    <source>
        <dbReference type="Proteomes" id="UP000663722"/>
    </source>
</evidence>
<evidence type="ECO:0000256" key="1">
    <source>
        <dbReference type="SAM" id="Phobius"/>
    </source>
</evidence>
<feature type="transmembrane region" description="Helical" evidence="1">
    <location>
        <begin position="73"/>
        <end position="92"/>
    </location>
</feature>
<dbReference type="CDD" id="cd06225">
    <property type="entry name" value="HAMP"/>
    <property type="match status" value="1"/>
</dbReference>
<sequence>MKSSSKYYSLQRTMIIYFLLIGFASLLVGIEFIVETHGSDLKEELLSNFEMYSKGEIGTDSLFAPIDKLRSKAILMIFIILCVMIIVLTMFIKNITGPLQHMIEISKEISRGDLSYTVAVRSNNELSELGNVINEMSSNLQEIILLSKNLCSSGDKFVENTSAILNDKKTLAVEDIENLKEKTDYLKTELEMLSEVIEYFNFYTIKNDT</sequence>
<dbReference type="Pfam" id="PF00672">
    <property type="entry name" value="HAMP"/>
    <property type="match status" value="1"/>
</dbReference>
<dbReference type="EMBL" id="CP061800">
    <property type="protein sequence ID" value="QTA90777.1"/>
    <property type="molecule type" value="Genomic_DNA"/>
</dbReference>
<keyword evidence="4" id="KW-1185">Reference proteome</keyword>
<organism evidence="3 4">
    <name type="scientific">Desulfonema magnum</name>
    <dbReference type="NCBI Taxonomy" id="45655"/>
    <lineage>
        <taxon>Bacteria</taxon>
        <taxon>Pseudomonadati</taxon>
        <taxon>Thermodesulfobacteriota</taxon>
        <taxon>Desulfobacteria</taxon>
        <taxon>Desulfobacterales</taxon>
        <taxon>Desulfococcaceae</taxon>
        <taxon>Desulfonema</taxon>
    </lineage>
</organism>
<accession>A0A975GRB8</accession>
<dbReference type="PANTHER" id="PTHR32089">
    <property type="entry name" value="METHYL-ACCEPTING CHEMOTAXIS PROTEIN MCPB"/>
    <property type="match status" value="1"/>
</dbReference>
<feature type="domain" description="HAMP" evidence="2">
    <location>
        <begin position="93"/>
        <end position="145"/>
    </location>
</feature>
<dbReference type="GO" id="GO:0016020">
    <property type="term" value="C:membrane"/>
    <property type="evidence" value="ECO:0007669"/>
    <property type="project" value="InterPro"/>
</dbReference>
<keyword evidence="1" id="KW-1133">Transmembrane helix</keyword>
<evidence type="ECO:0000313" key="3">
    <source>
        <dbReference type="EMBL" id="QTA90777.1"/>
    </source>
</evidence>
<name>A0A975GRB8_9BACT</name>
<dbReference type="GO" id="GO:0007165">
    <property type="term" value="P:signal transduction"/>
    <property type="evidence" value="ECO:0007669"/>
    <property type="project" value="InterPro"/>
</dbReference>
<feature type="transmembrane region" description="Helical" evidence="1">
    <location>
        <begin position="12"/>
        <end position="34"/>
    </location>
</feature>
<dbReference type="SMART" id="SM00304">
    <property type="entry name" value="HAMP"/>
    <property type="match status" value="1"/>
</dbReference>
<keyword evidence="1" id="KW-0472">Membrane</keyword>
<protein>
    <submittedName>
        <fullName evidence="3">HAMP domain-containing protein</fullName>
    </submittedName>
</protein>
<dbReference type="Proteomes" id="UP000663722">
    <property type="component" value="Chromosome"/>
</dbReference>
<reference evidence="3" key="1">
    <citation type="journal article" date="2021" name="Microb. Physiol.">
        <title>Proteogenomic Insights into the Physiology of Marine, Sulfate-Reducing, Filamentous Desulfonema limicola and Desulfonema magnum.</title>
        <authorList>
            <person name="Schnaars V."/>
            <person name="Wohlbrand L."/>
            <person name="Scheve S."/>
            <person name="Hinrichs C."/>
            <person name="Reinhardt R."/>
            <person name="Rabus R."/>
        </authorList>
    </citation>
    <scope>NUCLEOTIDE SEQUENCE</scope>
    <source>
        <strain evidence="3">4be13</strain>
    </source>
</reference>
<dbReference type="AlphaFoldDB" id="A0A975GRB8"/>
<gene>
    <name evidence="3" type="ORF">dnm_068380</name>
</gene>
<dbReference type="KEGG" id="dmm:dnm_068380"/>
<dbReference type="InterPro" id="IPR003660">
    <property type="entry name" value="HAMP_dom"/>
</dbReference>